<dbReference type="InterPro" id="IPR029063">
    <property type="entry name" value="SAM-dependent_MTases_sf"/>
</dbReference>
<dbReference type="Pfam" id="PF08484">
    <property type="entry name" value="Methyltransf_14"/>
    <property type="match status" value="1"/>
</dbReference>
<dbReference type="Gene3D" id="3.40.50.720">
    <property type="entry name" value="NAD(P)-binding Rossmann-like Domain"/>
    <property type="match status" value="1"/>
</dbReference>
<proteinExistence type="predicted"/>
<dbReference type="GO" id="GO:0008168">
    <property type="term" value="F:methyltransferase activity"/>
    <property type="evidence" value="ECO:0007669"/>
    <property type="project" value="UniProtKB-KW"/>
</dbReference>
<dbReference type="Pfam" id="PF08421">
    <property type="entry name" value="Methyltransf_13"/>
    <property type="match status" value="1"/>
</dbReference>
<dbReference type="Gene3D" id="6.20.50.110">
    <property type="entry name" value="Methyltransferase, zinc-binding domain"/>
    <property type="match status" value="1"/>
</dbReference>
<dbReference type="AlphaFoldDB" id="A0A0B4XBG3"/>
<organism evidence="3 4">
    <name type="scientific">Rhizobium gallicum bv. gallicum R602sp</name>
    <dbReference type="NCBI Taxonomy" id="1041138"/>
    <lineage>
        <taxon>Bacteria</taxon>
        <taxon>Pseudomonadati</taxon>
        <taxon>Pseudomonadota</taxon>
        <taxon>Alphaproteobacteria</taxon>
        <taxon>Hyphomicrobiales</taxon>
        <taxon>Rhizobiaceae</taxon>
        <taxon>Rhizobium/Agrobacterium group</taxon>
        <taxon>Rhizobium</taxon>
    </lineage>
</organism>
<dbReference type="Gene3D" id="6.10.250.3100">
    <property type="match status" value="1"/>
</dbReference>
<evidence type="ECO:0000313" key="3">
    <source>
        <dbReference type="EMBL" id="AJD45354.1"/>
    </source>
</evidence>
<dbReference type="PANTHER" id="PTHR43861:SF5">
    <property type="entry name" value="BLL5978 PROTEIN"/>
    <property type="match status" value="1"/>
</dbReference>
<dbReference type="HOGENOM" id="CLU_038800_1_0_5"/>
<dbReference type="Gene3D" id="3.40.50.150">
    <property type="entry name" value="Vaccinia Virus protein VP39"/>
    <property type="match status" value="1"/>
</dbReference>
<dbReference type="InterPro" id="IPR013691">
    <property type="entry name" value="MeTrfase_14"/>
</dbReference>
<evidence type="ECO:0000259" key="2">
    <source>
        <dbReference type="Pfam" id="PF08484"/>
    </source>
</evidence>
<sequence>MSSFNCRFCNTTLTQTVVDLGASPLANSYIAIDKTQDAEPFFSLHAFVCDECFLVQVPPMAPREDIFDSEYAYFSSYSTSVLKHAREYVDQMVARFQFGSGHQVIEIASNDGYLLKNFKERGVPVLGIEPCANVAAVAVEAGIPSRVQFFGAETARQLVDDGLTADLLIGNNVLAHVPNINDFVAGIKIVLSATGIVTIEFPHLMKMLELNYYDTIYHEHYSYLSLYSVEKIFAHHGLTIFDVDEIRPQGGSLRIYARHAEDQSQPVSLRVGELRAREIEGGVNSVQRYSKFSEQVHRTKRDLLRFLINAKEMKKTVVAYGAPAKGNTLLNFCGVGTDLIEYTVDVSPHKQNHLLPGTRIPIHAPQKIAETKPDYVLILPWNIKDEIISQMSEVKGLGSQFVVPLPNVEVVA</sequence>
<keyword evidence="3" id="KW-0489">Methyltransferase</keyword>
<feature type="domain" description="C-methyltransferase" evidence="2">
    <location>
        <begin position="249"/>
        <end position="406"/>
    </location>
</feature>
<keyword evidence="3" id="KW-0614">Plasmid</keyword>
<keyword evidence="4" id="KW-1185">Reference proteome</keyword>
<dbReference type="KEGG" id="rga:RGR602_PC01327"/>
<feature type="domain" description="Methyltransferase putative zinc binding" evidence="1">
    <location>
        <begin position="6"/>
        <end position="67"/>
    </location>
</feature>
<keyword evidence="3" id="KW-0808">Transferase</keyword>
<dbReference type="Proteomes" id="UP000031368">
    <property type="component" value="Plasmid pRgalR602c"/>
</dbReference>
<gene>
    <name evidence="3" type="ORF">RGR602_PC01327</name>
</gene>
<reference evidence="3 4" key="1">
    <citation type="submission" date="2013-11" db="EMBL/GenBank/DDBJ databases">
        <title>Complete genome sequence of Rhizobium gallicum bv. gallicum R602.</title>
        <authorList>
            <person name="Bustos P."/>
            <person name="Santamaria R.I."/>
            <person name="Lozano L."/>
            <person name="Acosta J.L."/>
            <person name="Ormeno-Orrillo E."/>
            <person name="Rogel M.A."/>
            <person name="Romero D."/>
            <person name="Cevallos M.A."/>
            <person name="Martinez-Romero E."/>
            <person name="Gonzalez V."/>
        </authorList>
    </citation>
    <scope>NUCLEOTIDE SEQUENCE [LARGE SCALE GENOMIC DNA]</scope>
    <source>
        <strain evidence="3 4">R602</strain>
        <plasmid evidence="3 4">pRgalR602c</plasmid>
    </source>
</reference>
<dbReference type="InterPro" id="IPR038576">
    <property type="entry name" value="Methyltransf_Zn-bd_dom_put_sf"/>
</dbReference>
<dbReference type="InterPro" id="IPR013630">
    <property type="entry name" value="Methyltransf_Zn-bd_dom_put"/>
</dbReference>
<protein>
    <submittedName>
        <fullName evidence="3">C-methyltransferase domain-containing protein</fullName>
    </submittedName>
</protein>
<evidence type="ECO:0000259" key="1">
    <source>
        <dbReference type="Pfam" id="PF08421"/>
    </source>
</evidence>
<name>A0A0B4XBG3_9HYPH</name>
<dbReference type="Pfam" id="PF13489">
    <property type="entry name" value="Methyltransf_23"/>
    <property type="match status" value="1"/>
</dbReference>
<dbReference type="SUPFAM" id="SSF53335">
    <property type="entry name" value="S-adenosyl-L-methionine-dependent methyltransferases"/>
    <property type="match status" value="1"/>
</dbReference>
<dbReference type="GO" id="GO:0032259">
    <property type="term" value="P:methylation"/>
    <property type="evidence" value="ECO:0007669"/>
    <property type="project" value="UniProtKB-KW"/>
</dbReference>
<geneLocation type="plasmid" evidence="3 4">
    <name>pRgalR602c</name>
</geneLocation>
<dbReference type="EMBL" id="CP006880">
    <property type="protein sequence ID" value="AJD45354.1"/>
    <property type="molecule type" value="Genomic_DNA"/>
</dbReference>
<evidence type="ECO:0000313" key="4">
    <source>
        <dbReference type="Proteomes" id="UP000031368"/>
    </source>
</evidence>
<dbReference type="RefSeq" id="WP_040115592.1">
    <property type="nucleotide sequence ID" value="NZ_CP006880.1"/>
</dbReference>
<accession>A0A0B4XBG3</accession>
<dbReference type="PANTHER" id="PTHR43861">
    <property type="entry name" value="TRANS-ACONITATE 2-METHYLTRANSFERASE-RELATED"/>
    <property type="match status" value="1"/>
</dbReference>